<evidence type="ECO:0000256" key="5">
    <source>
        <dbReference type="ARBA" id="ARBA00022771"/>
    </source>
</evidence>
<dbReference type="InterPro" id="IPR013083">
    <property type="entry name" value="Znf_RING/FYVE/PHD"/>
</dbReference>
<dbReference type="PROSITE" id="PS50089">
    <property type="entry name" value="ZF_RING_2"/>
    <property type="match status" value="1"/>
</dbReference>
<gene>
    <name evidence="12" type="primary">LOC103721522</name>
</gene>
<feature type="region of interest" description="Disordered" evidence="9">
    <location>
        <begin position="96"/>
        <end position="119"/>
    </location>
</feature>
<dbReference type="GO" id="GO:0061630">
    <property type="term" value="F:ubiquitin protein ligase activity"/>
    <property type="evidence" value="ECO:0007669"/>
    <property type="project" value="UniProtKB-EC"/>
</dbReference>
<feature type="compositionally biased region" description="Polar residues" evidence="9">
    <location>
        <begin position="109"/>
        <end position="119"/>
    </location>
</feature>
<evidence type="ECO:0000256" key="2">
    <source>
        <dbReference type="ARBA" id="ARBA00012483"/>
    </source>
</evidence>
<reference evidence="11" key="1">
    <citation type="journal article" date="2019" name="Nat. Commun.">
        <title>Genome-wide association mapping of date palm fruit traits.</title>
        <authorList>
            <person name="Hazzouri K.M."/>
            <person name="Gros-Balthazard M."/>
            <person name="Flowers J.M."/>
            <person name="Copetti D."/>
            <person name="Lemansour A."/>
            <person name="Lebrun M."/>
            <person name="Masmoudi K."/>
            <person name="Ferrand S."/>
            <person name="Dhar M.I."/>
            <person name="Fresquez Z.A."/>
            <person name="Rosas U."/>
            <person name="Zhang J."/>
            <person name="Talag J."/>
            <person name="Lee S."/>
            <person name="Kudrna D."/>
            <person name="Powell R.F."/>
            <person name="Leitch I.J."/>
            <person name="Krueger R.R."/>
            <person name="Wing R.A."/>
            <person name="Amiri K.M.A."/>
            <person name="Purugganan M.D."/>
        </authorList>
    </citation>
    <scope>NUCLEOTIDE SEQUENCE [LARGE SCALE GENOMIC DNA]</scope>
    <source>
        <strain evidence="11">cv. Khalas</strain>
    </source>
</reference>
<dbReference type="AlphaFoldDB" id="A0A8B7MWS5"/>
<reference evidence="12" key="2">
    <citation type="submission" date="2025-08" db="UniProtKB">
        <authorList>
            <consortium name="RefSeq"/>
        </authorList>
    </citation>
    <scope>IDENTIFICATION</scope>
    <source>
        <tissue evidence="12">Young leaves</tissue>
    </source>
</reference>
<evidence type="ECO:0000256" key="1">
    <source>
        <dbReference type="ARBA" id="ARBA00000900"/>
    </source>
</evidence>
<evidence type="ECO:0000256" key="8">
    <source>
        <dbReference type="PROSITE-ProRule" id="PRU00175"/>
    </source>
</evidence>
<dbReference type="GO" id="GO:0008270">
    <property type="term" value="F:zinc ion binding"/>
    <property type="evidence" value="ECO:0007669"/>
    <property type="project" value="UniProtKB-KW"/>
</dbReference>
<dbReference type="InterPro" id="IPR001841">
    <property type="entry name" value="Znf_RING"/>
</dbReference>
<feature type="region of interest" description="Disordered" evidence="9">
    <location>
        <begin position="295"/>
        <end position="363"/>
    </location>
</feature>
<dbReference type="Gene3D" id="3.30.40.10">
    <property type="entry name" value="Zinc/RING finger domain, C3HC4 (zinc finger)"/>
    <property type="match status" value="1"/>
</dbReference>
<dbReference type="PANTHER" id="PTHR22937">
    <property type="entry name" value="E3 UBIQUITIN-PROTEIN LIGASE RNF165"/>
    <property type="match status" value="1"/>
</dbReference>
<feature type="region of interest" description="Disordered" evidence="9">
    <location>
        <begin position="174"/>
        <end position="239"/>
    </location>
</feature>
<organism evidence="11 12">
    <name type="scientific">Phoenix dactylifera</name>
    <name type="common">Date palm</name>
    <dbReference type="NCBI Taxonomy" id="42345"/>
    <lineage>
        <taxon>Eukaryota</taxon>
        <taxon>Viridiplantae</taxon>
        <taxon>Streptophyta</taxon>
        <taxon>Embryophyta</taxon>
        <taxon>Tracheophyta</taxon>
        <taxon>Spermatophyta</taxon>
        <taxon>Magnoliopsida</taxon>
        <taxon>Liliopsida</taxon>
        <taxon>Arecaceae</taxon>
        <taxon>Coryphoideae</taxon>
        <taxon>Phoeniceae</taxon>
        <taxon>Phoenix</taxon>
    </lineage>
</organism>
<accession>A0A8B7MWS5</accession>
<evidence type="ECO:0000256" key="9">
    <source>
        <dbReference type="SAM" id="MobiDB-lite"/>
    </source>
</evidence>
<evidence type="ECO:0000256" key="6">
    <source>
        <dbReference type="ARBA" id="ARBA00022786"/>
    </source>
</evidence>
<evidence type="ECO:0000256" key="7">
    <source>
        <dbReference type="ARBA" id="ARBA00022833"/>
    </source>
</evidence>
<evidence type="ECO:0000256" key="4">
    <source>
        <dbReference type="ARBA" id="ARBA00022723"/>
    </source>
</evidence>
<keyword evidence="7" id="KW-0862">Zinc</keyword>
<feature type="compositionally biased region" description="Low complexity" evidence="9">
    <location>
        <begin position="177"/>
        <end position="190"/>
    </location>
</feature>
<dbReference type="InterPro" id="IPR045191">
    <property type="entry name" value="MBR1/2-like"/>
</dbReference>
<evidence type="ECO:0000259" key="10">
    <source>
        <dbReference type="PROSITE" id="PS50089"/>
    </source>
</evidence>
<evidence type="ECO:0000313" key="11">
    <source>
        <dbReference type="Proteomes" id="UP000228380"/>
    </source>
</evidence>
<evidence type="ECO:0000313" key="12">
    <source>
        <dbReference type="RefSeq" id="XP_017701771.2"/>
    </source>
</evidence>
<feature type="domain" description="RING-type" evidence="10">
    <location>
        <begin position="488"/>
        <end position="529"/>
    </location>
</feature>
<sequence>MDEYVGKKAAGGRGFSSKGSGIGFRDQNHEDRSIQYCNRLGCSTRLNSTKGAQIGDLGKAKYVKAALRSMSSKTVAGNSSRSLSSYSGCPKSFQERQKQTLQREKAIAESSNSQGNIEDSECNNMQHFIEESDIKSQEIDDAEFSESNPTKVGIQMLFPDSEELELPILEQVSTNTSESSGVLPSGPSSSDFSHNRQIDAVGKRPSGGENSAAKGKGTIGPSTGRHACSTPTGISGFSRSLPEHLMHRQTLLPIRSQPTTRDDAVSVRTCRASTGDARTMLSEQGVHEPIVIAHPQQNQVSISDAVPESSSRSSSIELPHVLLNSSGRSGSSSRAARNRMVSCPEDSSMHALHDSLGDRDGYTSINMDRIEDSLGDRDGYRSINMDRIEEVLLALHRIQRDEELTYEQLSMLETDLFSGGLGFHDRHRDMRMDIDNMSYEELLALEEKMGTVSTGLSKDQMSGCLKRSTYTPASEVSGITGSGDDTKCSICLEVYVTGDEVGTLPCEHHYHVACIHQWLGRKNWCPICKAWAIPS</sequence>
<keyword evidence="3" id="KW-0808">Transferase</keyword>
<evidence type="ECO:0000256" key="3">
    <source>
        <dbReference type="ARBA" id="ARBA00022679"/>
    </source>
</evidence>
<feature type="region of interest" description="Disordered" evidence="9">
    <location>
        <begin position="1"/>
        <end position="26"/>
    </location>
</feature>
<keyword evidence="4" id="KW-0479">Metal-binding</keyword>
<keyword evidence="5 8" id="KW-0863">Zinc-finger</keyword>
<keyword evidence="6" id="KW-0833">Ubl conjugation pathway</keyword>
<dbReference type="SMART" id="SM00184">
    <property type="entry name" value="RING"/>
    <property type="match status" value="1"/>
</dbReference>
<dbReference type="RefSeq" id="XP_017701771.2">
    <property type="nucleotide sequence ID" value="XM_017846282.3"/>
</dbReference>
<dbReference type="SUPFAM" id="SSF57850">
    <property type="entry name" value="RING/U-box"/>
    <property type="match status" value="1"/>
</dbReference>
<feature type="compositionally biased region" description="Basic and acidic residues" evidence="9">
    <location>
        <begin position="347"/>
        <end position="361"/>
    </location>
</feature>
<keyword evidence="11" id="KW-1185">Reference proteome</keyword>
<protein>
    <recommendedName>
        <fullName evidence="2">RING-type E3 ubiquitin transferase</fullName>
        <ecNumber evidence="2">2.3.2.27</ecNumber>
    </recommendedName>
</protein>
<dbReference type="GeneID" id="103721522"/>
<dbReference type="Pfam" id="PF13639">
    <property type="entry name" value="zf-RING_2"/>
    <property type="match status" value="1"/>
</dbReference>
<feature type="compositionally biased region" description="Basic and acidic residues" evidence="9">
    <location>
        <begin position="96"/>
        <end position="107"/>
    </location>
</feature>
<feature type="compositionally biased region" description="Low complexity" evidence="9">
    <location>
        <begin position="324"/>
        <end position="339"/>
    </location>
</feature>
<dbReference type="EC" id="2.3.2.27" evidence="2"/>
<comment type="catalytic activity">
    <reaction evidence="1">
        <text>S-ubiquitinyl-[E2 ubiquitin-conjugating enzyme]-L-cysteine + [acceptor protein]-L-lysine = [E2 ubiquitin-conjugating enzyme]-L-cysteine + N(6)-ubiquitinyl-[acceptor protein]-L-lysine.</text>
        <dbReference type="EC" id="2.3.2.27"/>
    </reaction>
</comment>
<dbReference type="PANTHER" id="PTHR22937:SF136">
    <property type="entry name" value="RING-TYPE E3 UBIQUITIN TRANSFERASE"/>
    <property type="match status" value="1"/>
</dbReference>
<proteinExistence type="predicted"/>
<dbReference type="Proteomes" id="UP000228380">
    <property type="component" value="Chromosome 7"/>
</dbReference>
<name>A0A8B7MWS5_PHODC</name>
<feature type="compositionally biased region" description="Polar residues" evidence="9">
    <location>
        <begin position="229"/>
        <end position="238"/>
    </location>
</feature>